<evidence type="ECO:0000313" key="1">
    <source>
        <dbReference type="EMBL" id="MFM0105189.1"/>
    </source>
</evidence>
<proteinExistence type="predicted"/>
<sequence length="433" mass="45330">MSPEISDSLADEQLIDAQVDSVPPPKVEALTRVRGKVLLGASLVLVALNLRPLFSSLGSLLPEVVRANGLAPTMASALTTLPVLCLGIFAPASPALARRFGAERIIFWLMLLLAAGTVLRVAGPVVALFAGTILAGASIAVINVLLPGLIKRDFAERTGLMAGLYTMALCAGAAMAAGLTVPLERRFHGAWAPALAFWALPALVAALCWRPHLQSPQVVGHRGRIVSRGLWQCPLAWQVTIFMVLQSMLSFTVFGWLAPILRDRGVPAGHAGLVVSVSVILQTLACLVAPGMAAKLPSQRVLNAVVVLLAVSGFLGCLFAPLSTLWLWAVVQGIGQGALTSVALTLIVLRSKNAHIAAELSGMVQGIGYGVGAAGPLLVGVLHGWTGNFVSVGWMFAAVGVAAIVFGFLAGRARHVKGVLYEIRMIERIVTEA</sequence>
<reference evidence="1 2" key="1">
    <citation type="journal article" date="2024" name="Chem. Sci.">
        <title>Discovery of megapolipeptins by genome mining of a Burkholderiales bacteria collection.</title>
        <authorList>
            <person name="Paulo B.S."/>
            <person name="Recchia M.J.J."/>
            <person name="Lee S."/>
            <person name="Fergusson C.H."/>
            <person name="Romanowski S.B."/>
            <person name="Hernandez A."/>
            <person name="Krull N."/>
            <person name="Liu D.Y."/>
            <person name="Cavanagh H."/>
            <person name="Bos A."/>
            <person name="Gray C.A."/>
            <person name="Murphy B.T."/>
            <person name="Linington R.G."/>
            <person name="Eustaquio A.S."/>
        </authorList>
    </citation>
    <scope>NUCLEOTIDE SEQUENCE [LARGE SCALE GENOMIC DNA]</scope>
    <source>
        <strain evidence="1 2">RL18-126-BIB-B</strain>
    </source>
</reference>
<protein>
    <submittedName>
        <fullName evidence="1">CynX/NimT family MFS transporter</fullName>
    </submittedName>
</protein>
<comment type="caution">
    <text evidence="1">The sequence shown here is derived from an EMBL/GenBank/DDBJ whole genome shotgun (WGS) entry which is preliminary data.</text>
</comment>
<organism evidence="1 2">
    <name type="scientific">Paraburkholderia rhynchosiae</name>
    <dbReference type="NCBI Taxonomy" id="487049"/>
    <lineage>
        <taxon>Bacteria</taxon>
        <taxon>Pseudomonadati</taxon>
        <taxon>Pseudomonadota</taxon>
        <taxon>Betaproteobacteria</taxon>
        <taxon>Burkholderiales</taxon>
        <taxon>Burkholderiaceae</taxon>
        <taxon>Paraburkholderia</taxon>
    </lineage>
</organism>
<dbReference type="EMBL" id="JAQQDW010000032">
    <property type="protein sequence ID" value="MFM0105189.1"/>
    <property type="molecule type" value="Genomic_DNA"/>
</dbReference>
<evidence type="ECO:0000313" key="2">
    <source>
        <dbReference type="Proteomes" id="UP001629235"/>
    </source>
</evidence>
<gene>
    <name evidence="1" type="ORF">PQR01_17275</name>
</gene>
<accession>A0ACC7NE03</accession>
<keyword evidence="2" id="KW-1185">Reference proteome</keyword>
<name>A0ACC7NE03_9BURK</name>
<dbReference type="Proteomes" id="UP001629235">
    <property type="component" value="Unassembled WGS sequence"/>
</dbReference>